<comment type="pathway">
    <text evidence="10">Lipid metabolism; phospholipid metabolism.</text>
</comment>
<keyword evidence="9 10" id="KW-1208">Phospholipid metabolism</keyword>
<keyword evidence="2 10" id="KW-0444">Lipid biosynthesis</keyword>
<comment type="subcellular location">
    <subcellularLocation>
        <location evidence="10">Cell membrane</location>
        <topology evidence="10">Multi-pass membrane protein</topology>
    </subcellularLocation>
</comment>
<dbReference type="PANTHER" id="PTHR30309:SF0">
    <property type="entry name" value="GLYCEROL-3-PHOSPHATE ACYLTRANSFERASE-RELATED"/>
    <property type="match status" value="1"/>
</dbReference>
<keyword evidence="8 10" id="KW-0594">Phospholipid biosynthesis</keyword>
<proteinExistence type="inferred from homology"/>
<feature type="transmembrane region" description="Helical" evidence="10">
    <location>
        <begin position="118"/>
        <end position="143"/>
    </location>
</feature>
<keyword evidence="3 10" id="KW-0808">Transferase</keyword>
<evidence type="ECO:0000256" key="1">
    <source>
        <dbReference type="ARBA" id="ARBA00022475"/>
    </source>
</evidence>
<keyword evidence="1 10" id="KW-1003">Cell membrane</keyword>
<gene>
    <name evidence="10 12" type="primary">plsY</name>
    <name evidence="12" type="ORF">Q8A70_03865</name>
</gene>
<evidence type="ECO:0000256" key="4">
    <source>
        <dbReference type="ARBA" id="ARBA00022692"/>
    </source>
</evidence>
<feature type="transmembrane region" description="Helical" evidence="10">
    <location>
        <begin position="12"/>
        <end position="32"/>
    </location>
</feature>
<evidence type="ECO:0000256" key="2">
    <source>
        <dbReference type="ARBA" id="ARBA00022516"/>
    </source>
</evidence>
<evidence type="ECO:0000256" key="7">
    <source>
        <dbReference type="ARBA" id="ARBA00023136"/>
    </source>
</evidence>
<organism evidence="12 13">
    <name type="scientific">Dongia sedimenti</name>
    <dbReference type="NCBI Taxonomy" id="3064282"/>
    <lineage>
        <taxon>Bacteria</taxon>
        <taxon>Pseudomonadati</taxon>
        <taxon>Pseudomonadota</taxon>
        <taxon>Alphaproteobacteria</taxon>
        <taxon>Rhodospirillales</taxon>
        <taxon>Dongiaceae</taxon>
        <taxon>Dongia</taxon>
    </lineage>
</organism>
<reference evidence="13" key="1">
    <citation type="submission" date="2023-08" db="EMBL/GenBank/DDBJ databases">
        <title>Rhodospirillaceae gen. nov., a novel taxon isolated from the Yangtze River Yuezi River estuary sludge.</title>
        <authorList>
            <person name="Ruan L."/>
        </authorList>
    </citation>
    <scope>NUCLEOTIDE SEQUENCE [LARGE SCALE GENOMIC DNA]</scope>
    <source>
        <strain evidence="13">R-7</strain>
    </source>
</reference>
<keyword evidence="5 10" id="KW-1133">Transmembrane helix</keyword>
<feature type="transmembrane region" description="Helical" evidence="10">
    <location>
        <begin position="88"/>
        <end position="106"/>
    </location>
</feature>
<evidence type="ECO:0000256" key="8">
    <source>
        <dbReference type="ARBA" id="ARBA00023209"/>
    </source>
</evidence>
<evidence type="ECO:0000256" key="6">
    <source>
        <dbReference type="ARBA" id="ARBA00023098"/>
    </source>
</evidence>
<dbReference type="EMBL" id="JAUYVI010000001">
    <property type="protein sequence ID" value="MDQ7246784.1"/>
    <property type="molecule type" value="Genomic_DNA"/>
</dbReference>
<name>A0ABU0YGD3_9PROT</name>
<evidence type="ECO:0000256" key="10">
    <source>
        <dbReference type="HAMAP-Rule" id="MF_01043"/>
    </source>
</evidence>
<evidence type="ECO:0000256" key="11">
    <source>
        <dbReference type="SAM" id="MobiDB-lite"/>
    </source>
</evidence>
<dbReference type="PANTHER" id="PTHR30309">
    <property type="entry name" value="INNER MEMBRANE PROTEIN YGIH"/>
    <property type="match status" value="1"/>
</dbReference>
<dbReference type="InterPro" id="IPR003811">
    <property type="entry name" value="G3P_acylTferase_PlsY"/>
</dbReference>
<protein>
    <recommendedName>
        <fullName evidence="10">Glycerol-3-phosphate acyltransferase</fullName>
    </recommendedName>
    <alternativeName>
        <fullName evidence="10">Acyl-PO4 G3P acyltransferase</fullName>
    </alternativeName>
    <alternativeName>
        <fullName evidence="10">Acyl-phosphate--glycerol-3-phosphate acyltransferase</fullName>
    </alternativeName>
    <alternativeName>
        <fullName evidence="10">G3P acyltransferase</fullName>
        <shortName evidence="10">GPAT</shortName>
        <ecNumber evidence="10">2.3.1.275</ecNumber>
    </alternativeName>
    <alternativeName>
        <fullName evidence="10">Lysophosphatidic acid synthase</fullName>
        <shortName evidence="10">LPA synthase</shortName>
    </alternativeName>
</protein>
<keyword evidence="4 10" id="KW-0812">Transmembrane</keyword>
<evidence type="ECO:0000256" key="9">
    <source>
        <dbReference type="ARBA" id="ARBA00023264"/>
    </source>
</evidence>
<keyword evidence="12" id="KW-0012">Acyltransferase</keyword>
<evidence type="ECO:0000256" key="5">
    <source>
        <dbReference type="ARBA" id="ARBA00022989"/>
    </source>
</evidence>
<keyword evidence="6 10" id="KW-0443">Lipid metabolism</keyword>
<dbReference type="NCBIfam" id="TIGR00023">
    <property type="entry name" value="glycerol-3-phosphate 1-O-acyltransferase PlsY"/>
    <property type="match status" value="1"/>
</dbReference>
<keyword evidence="7 10" id="KW-0472">Membrane</keyword>
<evidence type="ECO:0000313" key="13">
    <source>
        <dbReference type="Proteomes" id="UP001230156"/>
    </source>
</evidence>
<dbReference type="Proteomes" id="UP001230156">
    <property type="component" value="Unassembled WGS sequence"/>
</dbReference>
<comment type="similarity">
    <text evidence="10">Belongs to the PlsY family.</text>
</comment>
<dbReference type="EC" id="2.3.1.275" evidence="10"/>
<comment type="caution">
    <text evidence="12">The sequence shown here is derived from an EMBL/GenBank/DDBJ whole genome shotgun (WGS) entry which is preliminary data.</text>
</comment>
<dbReference type="HAMAP" id="MF_01043">
    <property type="entry name" value="PlsY"/>
    <property type="match status" value="1"/>
</dbReference>
<dbReference type="SMART" id="SM01207">
    <property type="entry name" value="G3P_acyltransf"/>
    <property type="match status" value="1"/>
</dbReference>
<keyword evidence="13" id="KW-1185">Reference proteome</keyword>
<dbReference type="GO" id="GO:0004366">
    <property type="term" value="F:glycerol-3-phosphate O-acyltransferase activity"/>
    <property type="evidence" value="ECO:0007669"/>
    <property type="project" value="UniProtKB-EC"/>
</dbReference>
<sequence length="225" mass="23382">MSDIGLDMNGPFLIAAAVLGYLLGSIPFGLLLTRLAGLGDIRNIGSGNIGATNVLRTGNKGLALATLLLDGGKGAAAVLLARVVQDDLAVVAGAFAFLGHVFPVWLKFKGGKGVATALGTWLALAWPIGILACLSWLIIALIFRYSSLSALLAVALAPVYAIWLGTPPLVWFGIGVAILVWIRHHENIRRLLKGEEPKIGKKKPAPAADSAMGHNGGPPLSDGKN</sequence>
<dbReference type="RefSeq" id="WP_379954179.1">
    <property type="nucleotide sequence ID" value="NZ_JAUYVI010000001.1"/>
</dbReference>
<evidence type="ECO:0000256" key="3">
    <source>
        <dbReference type="ARBA" id="ARBA00022679"/>
    </source>
</evidence>
<comment type="function">
    <text evidence="10">Catalyzes the transfer of an acyl group from acyl-phosphate (acyl-PO(4)) to glycerol-3-phosphate (G3P) to form lysophosphatidic acid (LPA). This enzyme utilizes acyl-phosphate as fatty acyl donor, but not acyl-CoA or acyl-ACP.</text>
</comment>
<feature type="transmembrane region" description="Helical" evidence="10">
    <location>
        <begin position="62"/>
        <end position="82"/>
    </location>
</feature>
<feature type="transmembrane region" description="Helical" evidence="10">
    <location>
        <begin position="149"/>
        <end position="182"/>
    </location>
</feature>
<comment type="catalytic activity">
    <reaction evidence="10">
        <text>an acyl phosphate + sn-glycerol 3-phosphate = a 1-acyl-sn-glycero-3-phosphate + phosphate</text>
        <dbReference type="Rhea" id="RHEA:34075"/>
        <dbReference type="ChEBI" id="CHEBI:43474"/>
        <dbReference type="ChEBI" id="CHEBI:57597"/>
        <dbReference type="ChEBI" id="CHEBI:57970"/>
        <dbReference type="ChEBI" id="CHEBI:59918"/>
        <dbReference type="EC" id="2.3.1.275"/>
    </reaction>
</comment>
<evidence type="ECO:0000313" key="12">
    <source>
        <dbReference type="EMBL" id="MDQ7246784.1"/>
    </source>
</evidence>
<feature type="region of interest" description="Disordered" evidence="11">
    <location>
        <begin position="197"/>
        <end position="225"/>
    </location>
</feature>
<comment type="subunit">
    <text evidence="10">Probably interacts with PlsX.</text>
</comment>
<dbReference type="Pfam" id="PF02660">
    <property type="entry name" value="G3P_acyltransf"/>
    <property type="match status" value="1"/>
</dbReference>
<accession>A0ABU0YGD3</accession>